<dbReference type="PIRSF" id="PIRSF006470">
    <property type="entry name" value="DctB"/>
    <property type="match status" value="1"/>
</dbReference>
<comment type="caution">
    <text evidence="3">The sequence shown here is derived from an EMBL/GenBank/DDBJ whole genome shotgun (WGS) entry which is preliminary data.</text>
</comment>
<name>A0A395VBA3_9FIRM</name>
<dbReference type="Gene3D" id="3.40.190.170">
    <property type="entry name" value="Bacterial extracellular solute-binding protein, family 7"/>
    <property type="match status" value="1"/>
</dbReference>
<dbReference type="InterPro" id="IPR018389">
    <property type="entry name" value="DctP_fam"/>
</dbReference>
<dbReference type="Pfam" id="PF03480">
    <property type="entry name" value="DctP"/>
    <property type="match status" value="1"/>
</dbReference>
<accession>A0A395VBA3</accession>
<gene>
    <name evidence="3" type="ORF">DWX93_08260</name>
</gene>
<evidence type="ECO:0000313" key="4">
    <source>
        <dbReference type="Proteomes" id="UP000266172"/>
    </source>
</evidence>
<reference evidence="3 4" key="1">
    <citation type="submission" date="2018-08" db="EMBL/GenBank/DDBJ databases">
        <title>A genome reference for cultivated species of the human gut microbiota.</title>
        <authorList>
            <person name="Zou Y."/>
            <person name="Xue W."/>
            <person name="Luo G."/>
        </authorList>
    </citation>
    <scope>NUCLEOTIDE SEQUENCE [LARGE SCALE GENOMIC DNA]</scope>
    <source>
        <strain evidence="3 4">AF22-12AC</strain>
    </source>
</reference>
<dbReference type="NCBIfam" id="NF037995">
    <property type="entry name" value="TRAP_S1"/>
    <property type="match status" value="1"/>
</dbReference>
<dbReference type="GO" id="GO:0030288">
    <property type="term" value="C:outer membrane-bounded periplasmic space"/>
    <property type="evidence" value="ECO:0007669"/>
    <property type="project" value="InterPro"/>
</dbReference>
<evidence type="ECO:0000256" key="2">
    <source>
        <dbReference type="SAM" id="SignalP"/>
    </source>
</evidence>
<dbReference type="Proteomes" id="UP000266172">
    <property type="component" value="Unassembled WGS sequence"/>
</dbReference>
<dbReference type="EMBL" id="QRVL01000005">
    <property type="protein sequence ID" value="RGS40765.1"/>
    <property type="molecule type" value="Genomic_DNA"/>
</dbReference>
<dbReference type="InterPro" id="IPR038404">
    <property type="entry name" value="TRAP_DctP_sf"/>
</dbReference>
<feature type="signal peptide" evidence="2">
    <location>
        <begin position="1"/>
        <end position="23"/>
    </location>
</feature>
<keyword evidence="1 2" id="KW-0732">Signal</keyword>
<dbReference type="NCBIfam" id="TIGR00787">
    <property type="entry name" value="dctP"/>
    <property type="match status" value="1"/>
</dbReference>
<dbReference type="GO" id="GO:0055085">
    <property type="term" value="P:transmembrane transport"/>
    <property type="evidence" value="ECO:0007669"/>
    <property type="project" value="InterPro"/>
</dbReference>
<feature type="chain" id="PRO_5038371077" evidence="2">
    <location>
        <begin position="24"/>
        <end position="338"/>
    </location>
</feature>
<dbReference type="CDD" id="cd13671">
    <property type="entry name" value="PBP2_TRAP_SBP_like_3"/>
    <property type="match status" value="1"/>
</dbReference>
<evidence type="ECO:0000256" key="1">
    <source>
        <dbReference type="ARBA" id="ARBA00022729"/>
    </source>
</evidence>
<dbReference type="AlphaFoldDB" id="A0A395VBA3"/>
<dbReference type="InterPro" id="IPR004682">
    <property type="entry name" value="TRAP_DctP"/>
</dbReference>
<protein>
    <submittedName>
        <fullName evidence="3">TRAP transporter substrate-binding protein</fullName>
    </submittedName>
</protein>
<dbReference type="GO" id="GO:0030246">
    <property type="term" value="F:carbohydrate binding"/>
    <property type="evidence" value="ECO:0007669"/>
    <property type="project" value="TreeGrafter"/>
</dbReference>
<dbReference type="PANTHER" id="PTHR33376:SF2">
    <property type="entry name" value="DICARBOXYLATE-BINDING PERIPLASMIC PROTEIN"/>
    <property type="match status" value="1"/>
</dbReference>
<proteinExistence type="predicted"/>
<sequence>MRRICAAAVVAGMTILLTLSAWKNHTYPSKTEMEPEYVFSYAENQPEDYPTTLGAKYFAELVEERTNGRIRILVQPVGVLGSENKVIKQMQYGGIDFARVSLAQLAEYIPSLNVLQMPYLYTDSDHMWRVLDGEIGDAFLESVSADDVIGLSWYDAGARNFYNSVKPVTCLEDLKGMRIRVQESDLAADMVEALGATAIPIAYGDVYASLEQQVVDGAENNWPSYEAMRHYEVAKYYTVDEHTRVPEMQICSAYTWQKLSPEDREIIAECARESAFYEREVWTQREEQSRSIAIENGTKVVELSAEEKKRFQNAVYGVYEKYCGDDMGLIKEILKEGS</sequence>
<dbReference type="PANTHER" id="PTHR33376">
    <property type="match status" value="1"/>
</dbReference>
<dbReference type="RefSeq" id="WP_118097260.1">
    <property type="nucleotide sequence ID" value="NZ_QRVL01000005.1"/>
</dbReference>
<organism evidence="3 4">
    <name type="scientific">Roseburia hominis</name>
    <dbReference type="NCBI Taxonomy" id="301301"/>
    <lineage>
        <taxon>Bacteria</taxon>
        <taxon>Bacillati</taxon>
        <taxon>Bacillota</taxon>
        <taxon>Clostridia</taxon>
        <taxon>Lachnospirales</taxon>
        <taxon>Lachnospiraceae</taxon>
        <taxon>Roseburia</taxon>
    </lineage>
</organism>
<evidence type="ECO:0000313" key="3">
    <source>
        <dbReference type="EMBL" id="RGS40765.1"/>
    </source>
</evidence>